<dbReference type="EMBL" id="BNBE01000004">
    <property type="protein sequence ID" value="GHG27237.1"/>
    <property type="molecule type" value="Genomic_DNA"/>
</dbReference>
<name>A0A919BXY1_STRFL</name>
<evidence type="ECO:0000256" key="1">
    <source>
        <dbReference type="SAM" id="SignalP"/>
    </source>
</evidence>
<reference evidence="3" key="2">
    <citation type="submission" date="2020-09" db="EMBL/GenBank/DDBJ databases">
        <authorList>
            <person name="Sun Q."/>
            <person name="Ohkuma M."/>
        </authorList>
    </citation>
    <scope>NUCLEOTIDE SEQUENCE</scope>
    <source>
        <strain evidence="3">JCM 4122</strain>
    </source>
</reference>
<evidence type="ECO:0000313" key="3">
    <source>
        <dbReference type="EMBL" id="GHG27237.1"/>
    </source>
</evidence>
<evidence type="ECO:0000259" key="2">
    <source>
        <dbReference type="Pfam" id="PF14344"/>
    </source>
</evidence>
<keyword evidence="4" id="KW-1185">Reference proteome</keyword>
<dbReference type="InterPro" id="IPR025510">
    <property type="entry name" value="DUF4397"/>
</dbReference>
<reference evidence="3" key="1">
    <citation type="journal article" date="2014" name="Int. J. Syst. Evol. Microbiol.">
        <title>Complete genome sequence of Corynebacterium casei LMG S-19264T (=DSM 44701T), isolated from a smear-ripened cheese.</title>
        <authorList>
            <consortium name="US DOE Joint Genome Institute (JGI-PGF)"/>
            <person name="Walter F."/>
            <person name="Albersmeier A."/>
            <person name="Kalinowski J."/>
            <person name="Ruckert C."/>
        </authorList>
    </citation>
    <scope>NUCLEOTIDE SEQUENCE</scope>
    <source>
        <strain evidence="3">JCM 4122</strain>
    </source>
</reference>
<protein>
    <submittedName>
        <fullName evidence="3">Lipoprotein</fullName>
    </submittedName>
</protein>
<feature type="signal peptide" evidence="1">
    <location>
        <begin position="1"/>
        <end position="35"/>
    </location>
</feature>
<dbReference type="Proteomes" id="UP000632849">
    <property type="component" value="Unassembled WGS sequence"/>
</dbReference>
<dbReference type="AlphaFoldDB" id="A0A919BXY1"/>
<feature type="chain" id="PRO_5037747289" evidence="1">
    <location>
        <begin position="36"/>
        <end position="282"/>
    </location>
</feature>
<evidence type="ECO:0000313" key="4">
    <source>
        <dbReference type="Proteomes" id="UP000632849"/>
    </source>
</evidence>
<gene>
    <name evidence="3" type="ORF">GCM10017667_74960</name>
</gene>
<accession>A0A919BXY1</accession>
<keyword evidence="3" id="KW-0449">Lipoprotein</keyword>
<comment type="caution">
    <text evidence="3">The sequence shown here is derived from an EMBL/GenBank/DDBJ whole genome shotgun (WGS) entry which is preliminary data.</text>
</comment>
<feature type="domain" description="DUF4397" evidence="2">
    <location>
        <begin position="42"/>
        <end position="158"/>
    </location>
</feature>
<dbReference type="Pfam" id="PF14344">
    <property type="entry name" value="DUF4397"/>
    <property type="match status" value="1"/>
</dbReference>
<sequence length="282" mass="27833">MLEGMLAMTSRSAGATMALGAVTLLTLASGAPALAAQQADEATVSVLHAVPGLTVDVYAGDKELLPDFAPGTLTDPLKLAAGSYDIKVFKDGEGPGGTPAIEKTVEVPAGANATLVAHLTADGKPALDAFVNDTSKVPAGKARLTVRHVAAAPAVDVRADGKAVFKGLENPKEAKGEVAAGTVSADVVLAGTDTVAVGPATLDLAEGSNTIVYAWGSAADKNLALKTQTLTGMHSAPSGVPAGETGQAAPVNDAAQIGALSAGALVTLGAAAVLLRRRTDAG</sequence>
<keyword evidence="1" id="KW-0732">Signal</keyword>
<organism evidence="3 4">
    <name type="scientific">Streptomyces filamentosus</name>
    <name type="common">Streptomyces roseosporus</name>
    <dbReference type="NCBI Taxonomy" id="67294"/>
    <lineage>
        <taxon>Bacteria</taxon>
        <taxon>Bacillati</taxon>
        <taxon>Actinomycetota</taxon>
        <taxon>Actinomycetes</taxon>
        <taxon>Kitasatosporales</taxon>
        <taxon>Streptomycetaceae</taxon>
        <taxon>Streptomyces</taxon>
    </lineage>
</organism>
<proteinExistence type="predicted"/>